<feature type="region of interest" description="Disordered" evidence="1">
    <location>
        <begin position="1"/>
        <end position="83"/>
    </location>
</feature>
<keyword evidence="3" id="KW-1185">Reference proteome</keyword>
<dbReference type="HOGENOM" id="CLU_052725_0_0_1"/>
<dbReference type="InParanoid" id="E9HHQ4"/>
<name>E9HHQ4_DAPPU</name>
<organism evidence="2 3">
    <name type="scientific">Daphnia pulex</name>
    <name type="common">Water flea</name>
    <dbReference type="NCBI Taxonomy" id="6669"/>
    <lineage>
        <taxon>Eukaryota</taxon>
        <taxon>Metazoa</taxon>
        <taxon>Ecdysozoa</taxon>
        <taxon>Arthropoda</taxon>
        <taxon>Crustacea</taxon>
        <taxon>Branchiopoda</taxon>
        <taxon>Diplostraca</taxon>
        <taxon>Cladocera</taxon>
        <taxon>Anomopoda</taxon>
        <taxon>Daphniidae</taxon>
        <taxon>Daphnia</taxon>
    </lineage>
</organism>
<feature type="compositionally biased region" description="Low complexity" evidence="1">
    <location>
        <begin position="310"/>
        <end position="322"/>
    </location>
</feature>
<dbReference type="STRING" id="6669.E9HHQ4"/>
<dbReference type="PhylomeDB" id="E9HHQ4"/>
<gene>
    <name evidence="2" type="ORF">DAPPUDRAFT_329823</name>
</gene>
<evidence type="ECO:0000313" key="2">
    <source>
        <dbReference type="EMBL" id="EFX68752.1"/>
    </source>
</evidence>
<dbReference type="EMBL" id="GL732649">
    <property type="protein sequence ID" value="EFX68752.1"/>
    <property type="molecule type" value="Genomic_DNA"/>
</dbReference>
<evidence type="ECO:0000256" key="1">
    <source>
        <dbReference type="SAM" id="MobiDB-lite"/>
    </source>
</evidence>
<accession>E9HHQ4</accession>
<feature type="region of interest" description="Disordered" evidence="1">
    <location>
        <begin position="267"/>
        <end position="323"/>
    </location>
</feature>
<reference evidence="2 3" key="1">
    <citation type="journal article" date="2011" name="Science">
        <title>The ecoresponsive genome of Daphnia pulex.</title>
        <authorList>
            <person name="Colbourne J.K."/>
            <person name="Pfrender M.E."/>
            <person name="Gilbert D."/>
            <person name="Thomas W.K."/>
            <person name="Tucker A."/>
            <person name="Oakley T.H."/>
            <person name="Tokishita S."/>
            <person name="Aerts A."/>
            <person name="Arnold G.J."/>
            <person name="Basu M.K."/>
            <person name="Bauer D.J."/>
            <person name="Caceres C.E."/>
            <person name="Carmel L."/>
            <person name="Casola C."/>
            <person name="Choi J.H."/>
            <person name="Detter J.C."/>
            <person name="Dong Q."/>
            <person name="Dusheyko S."/>
            <person name="Eads B.D."/>
            <person name="Frohlich T."/>
            <person name="Geiler-Samerotte K.A."/>
            <person name="Gerlach D."/>
            <person name="Hatcher P."/>
            <person name="Jogdeo S."/>
            <person name="Krijgsveld J."/>
            <person name="Kriventseva E.V."/>
            <person name="Kultz D."/>
            <person name="Laforsch C."/>
            <person name="Lindquist E."/>
            <person name="Lopez J."/>
            <person name="Manak J.R."/>
            <person name="Muller J."/>
            <person name="Pangilinan J."/>
            <person name="Patwardhan R.P."/>
            <person name="Pitluck S."/>
            <person name="Pritham E.J."/>
            <person name="Rechtsteiner A."/>
            <person name="Rho M."/>
            <person name="Rogozin I.B."/>
            <person name="Sakarya O."/>
            <person name="Salamov A."/>
            <person name="Schaack S."/>
            <person name="Shapiro H."/>
            <person name="Shiga Y."/>
            <person name="Skalitzky C."/>
            <person name="Smith Z."/>
            <person name="Souvorov A."/>
            <person name="Sung W."/>
            <person name="Tang Z."/>
            <person name="Tsuchiya D."/>
            <person name="Tu H."/>
            <person name="Vos H."/>
            <person name="Wang M."/>
            <person name="Wolf Y.I."/>
            <person name="Yamagata H."/>
            <person name="Yamada T."/>
            <person name="Ye Y."/>
            <person name="Shaw J.R."/>
            <person name="Andrews J."/>
            <person name="Crease T.J."/>
            <person name="Tang H."/>
            <person name="Lucas S.M."/>
            <person name="Robertson H.M."/>
            <person name="Bork P."/>
            <person name="Koonin E.V."/>
            <person name="Zdobnov E.M."/>
            <person name="Grigoriev I.V."/>
            <person name="Lynch M."/>
            <person name="Boore J.L."/>
        </authorList>
    </citation>
    <scope>NUCLEOTIDE SEQUENCE [LARGE SCALE GENOMIC DNA]</scope>
</reference>
<feature type="compositionally biased region" description="Basic and acidic residues" evidence="1">
    <location>
        <begin position="47"/>
        <end position="78"/>
    </location>
</feature>
<protein>
    <submittedName>
        <fullName evidence="2">Uncharacterized protein</fullName>
    </submittedName>
</protein>
<evidence type="ECO:0000313" key="3">
    <source>
        <dbReference type="Proteomes" id="UP000000305"/>
    </source>
</evidence>
<dbReference type="Proteomes" id="UP000000305">
    <property type="component" value="Unassembled WGS sequence"/>
</dbReference>
<proteinExistence type="predicted"/>
<sequence>MSGPSSPTPSETEAREEALRSRERRDVLEIFDDRAMGSEDDDPVFPDDFHGFDGDSSPRRDRRYRDRSHSRSKSRDRFLSPSPSVELPASALDVVSRQRSHRLRKWMVEGLAKDTSKSLRESFKLKFEGSFELQCPNVDESMVRHLKNAKGDRSGNRKVDFVEKAWLSSQYQVMDAMRPLLHLWINLPDNSPLMEAAESALQLMGGAFAIISKMRRLNVMRQVAPKMTPLLDDPRVFSPREISRLFGNKFLDAMVKEVEEEHKLAKIGRAGGPSDRSWSSGNDRWGNSRVFRGGDRGHSSGGNRYHPFNQQYRQQPRGQQSRYVNFDPPVSLSALTPAVGARLLNFAAAWSSVTSDSWVLGVVSHGYFIDFDAVPIQLSLPSDSVMSSDMAHICDQELSDLLLKKAIVPISRPTDGFANDSSNRKNSL</sequence>
<feature type="compositionally biased region" description="Basic and acidic residues" evidence="1">
    <location>
        <begin position="12"/>
        <end position="37"/>
    </location>
</feature>
<dbReference type="PANTHER" id="PTHR31660">
    <property type="entry name" value="GAG-POL POLYPROTEIN-LIKE PROTEIN-RELATED"/>
    <property type="match status" value="1"/>
</dbReference>
<dbReference type="KEGG" id="dpx:DAPPUDRAFT_329823"/>
<dbReference type="AlphaFoldDB" id="E9HHQ4"/>
<dbReference type="PANTHER" id="PTHR31660:SF76">
    <property type="entry name" value="CORE-BINDING (CB) DOMAIN-CONTAINING PROTEIN-RELATED"/>
    <property type="match status" value="1"/>
</dbReference>
<dbReference type="OrthoDB" id="6387389at2759"/>
<feature type="compositionally biased region" description="Low complexity" evidence="1">
    <location>
        <begin position="1"/>
        <end position="11"/>
    </location>
</feature>